<dbReference type="PANTHER" id="PTHR43464">
    <property type="entry name" value="METHYLTRANSFERASE"/>
    <property type="match status" value="1"/>
</dbReference>
<dbReference type="PATRIC" id="fig|740709.3.peg.339"/>
<keyword evidence="3 4" id="KW-0949">S-adenosyl-L-methionine</keyword>
<evidence type="ECO:0000256" key="1">
    <source>
        <dbReference type="ARBA" id="ARBA00022603"/>
    </source>
</evidence>
<gene>
    <name evidence="4" type="primary">cmoM</name>
    <name evidence="6" type="ORF">A10D4_01687</name>
</gene>
<dbReference type="PANTHER" id="PTHR43464:SF19">
    <property type="entry name" value="UBIQUINONE BIOSYNTHESIS O-METHYLTRANSFERASE, MITOCHONDRIAL"/>
    <property type="match status" value="1"/>
</dbReference>
<reference evidence="6 7" key="1">
    <citation type="journal article" date="2012" name="J. Bacteriol.">
        <title>Genome Sequence of Idiomarina xiamenensis Type Strain 10-D-4.</title>
        <authorList>
            <person name="Lai Q."/>
            <person name="Wang L."/>
            <person name="Wang W."/>
            <person name="Shao Z."/>
        </authorList>
    </citation>
    <scope>NUCLEOTIDE SEQUENCE [LARGE SCALE GENOMIC DNA]</scope>
    <source>
        <strain evidence="6 7">10-D-4</strain>
    </source>
</reference>
<comment type="similarity">
    <text evidence="4">Belongs to the class I-like SAM-binding methyltransferase superfamily. CmoM family.</text>
</comment>
<evidence type="ECO:0000313" key="6">
    <source>
        <dbReference type="EMBL" id="EKE86913.1"/>
    </source>
</evidence>
<keyword evidence="2 4" id="KW-0808">Transferase</keyword>
<dbReference type="InterPro" id="IPR033664">
    <property type="entry name" value="Cmo5U_methylTrfase"/>
</dbReference>
<accession>K2KFX7</accession>
<feature type="binding site" evidence="4">
    <location>
        <position position="75"/>
    </location>
    <ligand>
        <name>S-adenosyl-L-methionine</name>
        <dbReference type="ChEBI" id="CHEBI:59789"/>
    </ligand>
</feature>
<comment type="catalytic activity">
    <reaction evidence="4">
        <text>5-carboxymethoxyuridine(34) in tRNA + S-adenosyl-L-methionine = 5-methoxycarbonylmethoxyuridine(34) in tRNA + S-adenosyl-L-homocysteine</text>
        <dbReference type="Rhea" id="RHEA:54080"/>
        <dbReference type="Rhea" id="RHEA-COMP:13383"/>
        <dbReference type="Rhea" id="RHEA-COMP:13781"/>
        <dbReference type="ChEBI" id="CHEBI:57856"/>
        <dbReference type="ChEBI" id="CHEBI:59789"/>
        <dbReference type="ChEBI" id="CHEBI:136879"/>
        <dbReference type="ChEBI" id="CHEBI:138053"/>
    </reaction>
</comment>
<sequence length="257" mass="29282">MSRRQQDGSFSGISAKFARNIYATSKGRLRMAVLQQQLAGLIESPQPLRVLDIGAGQGQFNSYFAQHGHTVIHTDIAADMIAAAKQHHQQLGVADAYQYWQASLYDLPDLLQQQFDVVLCHAVLEWLVQPAQAIAVLRQLLAADGQLSLMFYNRDAKLFANMVYGNFAYVSDDLTVKKTVRLSPQNPIDPTAVDSWLAAQQLQVIQRTGVRCFHDYLRDKTDQQRFDELLALELRYCQHPTFQPLGRYQHWLIQHQQ</sequence>
<name>K2KFX7_9GAMM</name>
<dbReference type="GO" id="GO:0032259">
    <property type="term" value="P:methylation"/>
    <property type="evidence" value="ECO:0007669"/>
    <property type="project" value="UniProtKB-KW"/>
</dbReference>
<evidence type="ECO:0000313" key="7">
    <source>
        <dbReference type="Proteomes" id="UP000014115"/>
    </source>
</evidence>
<evidence type="ECO:0000256" key="3">
    <source>
        <dbReference type="ARBA" id="ARBA00022691"/>
    </source>
</evidence>
<dbReference type="SUPFAM" id="SSF53335">
    <property type="entry name" value="S-adenosyl-L-methionine-dependent methyltransferases"/>
    <property type="match status" value="1"/>
</dbReference>
<dbReference type="Proteomes" id="UP000014115">
    <property type="component" value="Unassembled WGS sequence"/>
</dbReference>
<protein>
    <recommendedName>
        <fullName evidence="4">tRNA 5-carboxymethoxyuridine methyltransferase</fullName>
        <ecNumber evidence="4">2.1.1.-</ecNumber>
    </recommendedName>
    <alternativeName>
        <fullName evidence="4">cmo5U methyltransferase</fullName>
    </alternativeName>
</protein>
<dbReference type="CDD" id="cd02440">
    <property type="entry name" value="AdoMet_MTases"/>
    <property type="match status" value="1"/>
</dbReference>
<feature type="binding site" evidence="4">
    <location>
        <position position="30"/>
    </location>
    <ligand>
        <name>S-adenosyl-L-methionine</name>
        <dbReference type="ChEBI" id="CHEBI:59789"/>
    </ligand>
</feature>
<dbReference type="InterPro" id="IPR029063">
    <property type="entry name" value="SAM-dependent_MTases_sf"/>
</dbReference>
<dbReference type="GO" id="GO:0006400">
    <property type="term" value="P:tRNA modification"/>
    <property type="evidence" value="ECO:0007669"/>
    <property type="project" value="UniProtKB-UniRule"/>
</dbReference>
<evidence type="ECO:0000256" key="2">
    <source>
        <dbReference type="ARBA" id="ARBA00022679"/>
    </source>
</evidence>
<dbReference type="STRING" id="740709.A10D4_01687"/>
<dbReference type="AlphaFoldDB" id="K2KFX7"/>
<evidence type="ECO:0000259" key="5">
    <source>
        <dbReference type="Pfam" id="PF08241"/>
    </source>
</evidence>
<comment type="caution">
    <text evidence="6">The sequence shown here is derived from an EMBL/GenBank/DDBJ whole genome shotgun (WGS) entry which is preliminary data.</text>
</comment>
<dbReference type="OrthoDB" id="4697647at2"/>
<evidence type="ECO:0000256" key="4">
    <source>
        <dbReference type="HAMAP-Rule" id="MF_02057"/>
    </source>
</evidence>
<feature type="binding site" evidence="4">
    <location>
        <begin position="54"/>
        <end position="55"/>
    </location>
    <ligand>
        <name>S-adenosyl-L-methionine</name>
        <dbReference type="ChEBI" id="CHEBI:59789"/>
    </ligand>
</feature>
<dbReference type="HAMAP" id="MF_02057">
    <property type="entry name" value="tRNA_methyltr_CmoM"/>
    <property type="match status" value="1"/>
</dbReference>
<dbReference type="GO" id="GO:0097697">
    <property type="term" value="F:tRNA (5-carboxymethoxyuridine(34)-5-O)-methyltransferase activity"/>
    <property type="evidence" value="ECO:0007669"/>
    <property type="project" value="UniProtKB-UniRule"/>
</dbReference>
<comment type="function">
    <text evidence="4">Catalyzes the methylation of 5-carboxymethoxyuridine (cmo5U) to form 5-methoxycarbonylmethoxyuridine (mcmo5U) at position 34 in tRNAs.</text>
</comment>
<dbReference type="EMBL" id="AMRG01000002">
    <property type="protein sequence ID" value="EKE86913.1"/>
    <property type="molecule type" value="Genomic_DNA"/>
</dbReference>
<feature type="binding site" evidence="4">
    <location>
        <position position="121"/>
    </location>
    <ligand>
        <name>S-adenosyl-L-methionine</name>
        <dbReference type="ChEBI" id="CHEBI:59789"/>
    </ligand>
</feature>
<dbReference type="RefSeq" id="WP_008487319.1">
    <property type="nucleotide sequence ID" value="NZ_AMRG01000002.1"/>
</dbReference>
<keyword evidence="7" id="KW-1185">Reference proteome</keyword>
<proteinExistence type="inferred from homology"/>
<dbReference type="Gene3D" id="3.40.50.150">
    <property type="entry name" value="Vaccinia Virus protein VP39"/>
    <property type="match status" value="1"/>
</dbReference>
<feature type="domain" description="Methyltransferase type 11" evidence="5">
    <location>
        <begin position="51"/>
        <end position="148"/>
    </location>
</feature>
<dbReference type="InterPro" id="IPR013216">
    <property type="entry name" value="Methyltransf_11"/>
</dbReference>
<dbReference type="Pfam" id="PF08241">
    <property type="entry name" value="Methyltransf_11"/>
    <property type="match status" value="1"/>
</dbReference>
<organism evidence="6 7">
    <name type="scientific">Idiomarina xiamenensis 10-D-4</name>
    <dbReference type="NCBI Taxonomy" id="740709"/>
    <lineage>
        <taxon>Bacteria</taxon>
        <taxon>Pseudomonadati</taxon>
        <taxon>Pseudomonadota</taxon>
        <taxon>Gammaproteobacteria</taxon>
        <taxon>Alteromonadales</taxon>
        <taxon>Idiomarinaceae</taxon>
        <taxon>Idiomarina</taxon>
    </lineage>
</organism>
<dbReference type="eggNOG" id="COG2227">
    <property type="taxonomic scope" value="Bacteria"/>
</dbReference>
<comment type="caution">
    <text evidence="4">Lacks conserved residue(s) required for the propagation of feature annotation.</text>
</comment>
<keyword evidence="4" id="KW-0819">tRNA processing</keyword>
<dbReference type="EC" id="2.1.1.-" evidence="4"/>
<keyword evidence="1 4" id="KW-0489">Methyltransferase</keyword>
<dbReference type="GO" id="GO:0008757">
    <property type="term" value="F:S-adenosylmethionine-dependent methyltransferase activity"/>
    <property type="evidence" value="ECO:0007669"/>
    <property type="project" value="InterPro"/>
</dbReference>